<dbReference type="AlphaFoldDB" id="A0A4Q9VYV6"/>
<keyword evidence="5" id="KW-0732">Signal</keyword>
<feature type="short sequence motif" description="GXGXXG" evidence="4">
    <location>
        <begin position="51"/>
        <end position="56"/>
    </location>
</feature>
<dbReference type="GO" id="GO:0016787">
    <property type="term" value="F:hydrolase activity"/>
    <property type="evidence" value="ECO:0007669"/>
    <property type="project" value="UniProtKB-UniRule"/>
</dbReference>
<evidence type="ECO:0000259" key="6">
    <source>
        <dbReference type="PROSITE" id="PS51635"/>
    </source>
</evidence>
<dbReference type="Pfam" id="PF12536">
    <property type="entry name" value="DUF3734"/>
    <property type="match status" value="1"/>
</dbReference>
<dbReference type="GO" id="GO:0016042">
    <property type="term" value="P:lipid catabolic process"/>
    <property type="evidence" value="ECO:0007669"/>
    <property type="project" value="UniProtKB-UniRule"/>
</dbReference>
<evidence type="ECO:0000313" key="7">
    <source>
        <dbReference type="EMBL" id="TBW40711.1"/>
    </source>
</evidence>
<feature type="chain" id="PRO_5020221708" evidence="5">
    <location>
        <begin position="21"/>
        <end position="417"/>
    </location>
</feature>
<dbReference type="OrthoDB" id="9807112at2"/>
<dbReference type="Gene3D" id="3.40.1090.10">
    <property type="entry name" value="Cytosolic phospholipase A2 catalytic domain"/>
    <property type="match status" value="2"/>
</dbReference>
<feature type="signal peptide" evidence="5">
    <location>
        <begin position="1"/>
        <end position="20"/>
    </location>
</feature>
<dbReference type="RefSeq" id="WP_131305929.1">
    <property type="nucleotide sequence ID" value="NZ_SJFN01000003.1"/>
</dbReference>
<comment type="caution">
    <text evidence="7">The sequence shown here is derived from an EMBL/GenBank/DDBJ whole genome shotgun (WGS) entry which is preliminary data.</text>
</comment>
<protein>
    <submittedName>
        <fullName evidence="7">Patatin-like phospholipase family protein</fullName>
    </submittedName>
</protein>
<evidence type="ECO:0000256" key="3">
    <source>
        <dbReference type="ARBA" id="ARBA00023098"/>
    </source>
</evidence>
<dbReference type="PANTHER" id="PTHR14226">
    <property type="entry name" value="NEUROPATHY TARGET ESTERASE/SWISS CHEESE D.MELANOGASTER"/>
    <property type="match status" value="1"/>
</dbReference>
<sequence length="417" mass="45267">MTRRPSAAAATAAPAAIAAAADLAAATPVAATGPFAEQLAAYDRVALLLQGGGALGAYHVGVWEALEDAAIEPTWISGVSIGAINAAIIAGNPPETRREKLEAFWATITRDPGIDLLGPWSAFHPFRALQNQWSALGAMALGRPGFFAPRSINPWLLPAGTDGSDSFYDTAPLAKTLAGLIDFDRLNDGPMRFSVGAVDVENGNFVWFDTREPGPDGKRRRLDLRHVMASGALPPALPAVEIDGRHYWDGGIVSNTPLEHLLDQDGDVSSLVFQVDLFPAEGKRPRSMAEVMARQKDITYSSRTRAGTTRFAQKYGLQRQLLAALERIPADLRTAEERALLDDLRQPGVVNILQLVYRTRNWESDNKDYEFSARSARDHRAAGRRDAGALLARREWLVPPDAAAGVVVRDLHRDGRR</sequence>
<keyword evidence="8" id="KW-1185">Reference proteome</keyword>
<dbReference type="EMBL" id="SJFN01000003">
    <property type="protein sequence ID" value="TBW40711.1"/>
    <property type="molecule type" value="Genomic_DNA"/>
</dbReference>
<dbReference type="PROSITE" id="PS51635">
    <property type="entry name" value="PNPLA"/>
    <property type="match status" value="1"/>
</dbReference>
<dbReference type="InterPro" id="IPR016035">
    <property type="entry name" value="Acyl_Trfase/lysoPLipase"/>
</dbReference>
<feature type="short sequence motif" description="GXSXG" evidence="4">
    <location>
        <begin position="78"/>
        <end position="82"/>
    </location>
</feature>
<evidence type="ECO:0000256" key="1">
    <source>
        <dbReference type="ARBA" id="ARBA00022801"/>
    </source>
</evidence>
<gene>
    <name evidence="7" type="ORF">EYW49_03000</name>
</gene>
<dbReference type="SUPFAM" id="SSF52151">
    <property type="entry name" value="FabD/lysophospholipase-like"/>
    <property type="match status" value="1"/>
</dbReference>
<reference evidence="7 8" key="1">
    <citation type="submission" date="2019-02" db="EMBL/GenBank/DDBJ databases">
        <title>Siculibacillus lacustris gen. nov., sp. nov., a new rosette-forming bacterium isolated from a freshwater crater lake (Lake St. Ana, Romania).</title>
        <authorList>
            <person name="Felfoldi T."/>
            <person name="Marton Z."/>
            <person name="Szabo A."/>
            <person name="Mentes A."/>
            <person name="Boka K."/>
            <person name="Marialigeti K."/>
            <person name="Mathe I."/>
            <person name="Koncz M."/>
            <person name="Schumann P."/>
            <person name="Toth E."/>
        </authorList>
    </citation>
    <scope>NUCLEOTIDE SEQUENCE [LARGE SCALE GENOMIC DNA]</scope>
    <source>
        <strain evidence="7 8">SA-279</strain>
    </source>
</reference>
<dbReference type="InterPro" id="IPR021095">
    <property type="entry name" value="DUF3734"/>
</dbReference>
<feature type="active site" description="Nucleophile" evidence="4">
    <location>
        <position position="80"/>
    </location>
</feature>
<feature type="active site" description="Proton acceptor" evidence="4">
    <location>
        <position position="249"/>
    </location>
</feature>
<keyword evidence="1 4" id="KW-0378">Hydrolase</keyword>
<keyword evidence="3 4" id="KW-0443">Lipid metabolism</keyword>
<feature type="short sequence motif" description="DGA/G" evidence="4">
    <location>
        <begin position="249"/>
        <end position="251"/>
    </location>
</feature>
<evidence type="ECO:0000256" key="5">
    <source>
        <dbReference type="SAM" id="SignalP"/>
    </source>
</evidence>
<dbReference type="InterPro" id="IPR002641">
    <property type="entry name" value="PNPLA_dom"/>
</dbReference>
<evidence type="ECO:0000313" key="8">
    <source>
        <dbReference type="Proteomes" id="UP000292781"/>
    </source>
</evidence>
<accession>A0A4Q9VYV6</accession>
<organism evidence="7 8">
    <name type="scientific">Siculibacillus lacustris</name>
    <dbReference type="NCBI Taxonomy" id="1549641"/>
    <lineage>
        <taxon>Bacteria</taxon>
        <taxon>Pseudomonadati</taxon>
        <taxon>Pseudomonadota</taxon>
        <taxon>Alphaproteobacteria</taxon>
        <taxon>Hyphomicrobiales</taxon>
        <taxon>Ancalomicrobiaceae</taxon>
        <taxon>Siculibacillus</taxon>
    </lineage>
</organism>
<feature type="domain" description="PNPLA" evidence="6">
    <location>
        <begin position="47"/>
        <end position="262"/>
    </location>
</feature>
<evidence type="ECO:0000256" key="4">
    <source>
        <dbReference type="PROSITE-ProRule" id="PRU01161"/>
    </source>
</evidence>
<dbReference type="InterPro" id="IPR050301">
    <property type="entry name" value="NTE"/>
</dbReference>
<name>A0A4Q9VYV6_9HYPH</name>
<proteinExistence type="predicted"/>
<dbReference type="Proteomes" id="UP000292781">
    <property type="component" value="Unassembled WGS sequence"/>
</dbReference>
<evidence type="ECO:0000256" key="2">
    <source>
        <dbReference type="ARBA" id="ARBA00022963"/>
    </source>
</evidence>
<dbReference type="PANTHER" id="PTHR14226:SF57">
    <property type="entry name" value="BLR7027 PROTEIN"/>
    <property type="match status" value="1"/>
</dbReference>
<keyword evidence="2 4" id="KW-0442">Lipid degradation</keyword>
<dbReference type="Pfam" id="PF01734">
    <property type="entry name" value="Patatin"/>
    <property type="match status" value="1"/>
</dbReference>